<keyword evidence="2" id="KW-0723">Serine/threonine-protein kinase</keyword>
<reference evidence="8 9" key="1">
    <citation type="journal article" date="2023" name="IScience">
        <title>Expanded male sex-determining region conserved during the evolution of homothallism in the green alga Volvox.</title>
        <authorList>
            <person name="Yamamoto K."/>
            <person name="Matsuzaki R."/>
            <person name="Mahakham W."/>
            <person name="Heman W."/>
            <person name="Sekimoto H."/>
            <person name="Kawachi M."/>
            <person name="Minakuchi Y."/>
            <person name="Toyoda A."/>
            <person name="Nozaki H."/>
        </authorList>
    </citation>
    <scope>NUCLEOTIDE SEQUENCE [LARGE SCALE GENOMIC DNA]</scope>
    <source>
        <strain evidence="8 9">NIES-4468</strain>
    </source>
</reference>
<keyword evidence="6" id="KW-0067">ATP-binding</keyword>
<keyword evidence="9" id="KW-1185">Reference proteome</keyword>
<dbReference type="SUPFAM" id="SSF56112">
    <property type="entry name" value="Protein kinase-like (PK-like)"/>
    <property type="match status" value="1"/>
</dbReference>
<dbReference type="SMART" id="SM00220">
    <property type="entry name" value="S_TKc"/>
    <property type="match status" value="1"/>
</dbReference>
<dbReference type="Proteomes" id="UP001165090">
    <property type="component" value="Unassembled WGS sequence"/>
</dbReference>
<accession>A0ABQ5RYZ7</accession>
<evidence type="ECO:0000256" key="5">
    <source>
        <dbReference type="ARBA" id="ARBA00022777"/>
    </source>
</evidence>
<dbReference type="EMBL" id="BSDZ01000011">
    <property type="protein sequence ID" value="GLI62287.1"/>
    <property type="molecule type" value="Genomic_DNA"/>
</dbReference>
<evidence type="ECO:0000256" key="6">
    <source>
        <dbReference type="ARBA" id="ARBA00022840"/>
    </source>
</evidence>
<keyword evidence="4" id="KW-0547">Nucleotide-binding</keyword>
<organism evidence="8 9">
    <name type="scientific">Volvox africanus</name>
    <dbReference type="NCBI Taxonomy" id="51714"/>
    <lineage>
        <taxon>Eukaryota</taxon>
        <taxon>Viridiplantae</taxon>
        <taxon>Chlorophyta</taxon>
        <taxon>core chlorophytes</taxon>
        <taxon>Chlorophyceae</taxon>
        <taxon>CS clade</taxon>
        <taxon>Chlamydomonadales</taxon>
        <taxon>Volvocaceae</taxon>
        <taxon>Volvox</taxon>
    </lineage>
</organism>
<sequence>MFPWCFTITAFAPDLGNALKRVRGLLFGEEIGEGSICRVYQATCPSSHEHFAVKKISLPKSACQRAEVLQRAAREAAAARALSDLVPRPDEIVRHFACVYDEGEDNIYLVMELCRGPCLTKLRSQTCSGRLPESRVRNMVAAISRALGHLHGIGLLCIDLKAENVVLDPTEQDPDRVRLVDLDLCRDIPGHHRHSCDEAAATITPVALVDPTASDTTSNTQIVVHASDIDNDKALMRSDNERLWGTAEYLAFEVLQDGAAAYSTASDWWSLGILSYELLYGKAPWSGPSVDVIFHRMTNHRLLFPGPGHGGPQQQVSTAMQQLIRGLLRHPPDMRLGSRGGAREVLAQPALSCNNHP</sequence>
<comment type="caution">
    <text evidence="8">The sequence shown here is derived from an EMBL/GenBank/DDBJ whole genome shotgun (WGS) entry which is preliminary data.</text>
</comment>
<evidence type="ECO:0000256" key="4">
    <source>
        <dbReference type="ARBA" id="ARBA00022741"/>
    </source>
</evidence>
<dbReference type="Gene3D" id="1.10.510.10">
    <property type="entry name" value="Transferase(Phosphotransferase) domain 1"/>
    <property type="match status" value="2"/>
</dbReference>
<evidence type="ECO:0000256" key="3">
    <source>
        <dbReference type="ARBA" id="ARBA00022679"/>
    </source>
</evidence>
<keyword evidence="5" id="KW-0418">Kinase</keyword>
<dbReference type="InterPro" id="IPR011009">
    <property type="entry name" value="Kinase-like_dom_sf"/>
</dbReference>
<evidence type="ECO:0000313" key="8">
    <source>
        <dbReference type="EMBL" id="GLI62287.1"/>
    </source>
</evidence>
<protein>
    <recommendedName>
        <fullName evidence="1">non-specific serine/threonine protein kinase</fullName>
        <ecNumber evidence="1">2.7.11.1</ecNumber>
    </recommendedName>
</protein>
<evidence type="ECO:0000256" key="1">
    <source>
        <dbReference type="ARBA" id="ARBA00012513"/>
    </source>
</evidence>
<gene>
    <name evidence="8" type="ORF">VaNZ11_004850</name>
</gene>
<evidence type="ECO:0000256" key="2">
    <source>
        <dbReference type="ARBA" id="ARBA00022527"/>
    </source>
</evidence>
<feature type="domain" description="Protein kinase" evidence="7">
    <location>
        <begin position="25"/>
        <end position="357"/>
    </location>
</feature>
<dbReference type="Pfam" id="PF00069">
    <property type="entry name" value="Pkinase"/>
    <property type="match status" value="2"/>
</dbReference>
<proteinExistence type="predicted"/>
<dbReference type="PANTHER" id="PTHR45637">
    <property type="entry name" value="FLIPPASE KINASE 1-RELATED"/>
    <property type="match status" value="1"/>
</dbReference>
<evidence type="ECO:0000259" key="7">
    <source>
        <dbReference type="PROSITE" id="PS50011"/>
    </source>
</evidence>
<keyword evidence="3" id="KW-0808">Transferase</keyword>
<dbReference type="InterPro" id="IPR000719">
    <property type="entry name" value="Prot_kinase_dom"/>
</dbReference>
<name>A0ABQ5RYZ7_9CHLO</name>
<dbReference type="EC" id="2.7.11.1" evidence="1"/>
<dbReference type="PROSITE" id="PS50011">
    <property type="entry name" value="PROTEIN_KINASE_DOM"/>
    <property type="match status" value="1"/>
</dbReference>
<evidence type="ECO:0000313" key="9">
    <source>
        <dbReference type="Proteomes" id="UP001165090"/>
    </source>
</evidence>